<dbReference type="PANTHER" id="PTHR43053:SF3">
    <property type="entry name" value="ALPHA-GALACTOSIDASE C-RELATED"/>
    <property type="match status" value="1"/>
</dbReference>
<comment type="caution">
    <text evidence="3">The sequence shown here is derived from an EMBL/GenBank/DDBJ whole genome shotgun (WGS) entry which is preliminary data.</text>
</comment>
<keyword evidence="1 3" id="KW-0378">Hydrolase</keyword>
<dbReference type="InterPro" id="IPR038417">
    <property type="entry name" value="Alpga-gal_N_sf"/>
</dbReference>
<dbReference type="CDD" id="cd14791">
    <property type="entry name" value="GH36"/>
    <property type="match status" value="1"/>
</dbReference>
<dbReference type="RefSeq" id="WP_188774801.1">
    <property type="nucleotide sequence ID" value="NZ_BMMB01000003.1"/>
</dbReference>
<dbReference type="Proteomes" id="UP001185028">
    <property type="component" value="Unassembled WGS sequence"/>
</dbReference>
<proteinExistence type="predicted"/>
<evidence type="ECO:0000313" key="4">
    <source>
        <dbReference type="Proteomes" id="UP001185028"/>
    </source>
</evidence>
<dbReference type="PANTHER" id="PTHR43053">
    <property type="entry name" value="GLYCOSIDASE FAMILY 31"/>
    <property type="match status" value="1"/>
</dbReference>
<name>A0ABU1ISV7_9BACL</name>
<evidence type="ECO:0000256" key="2">
    <source>
        <dbReference type="ARBA" id="ARBA00023295"/>
    </source>
</evidence>
<dbReference type="InterPro" id="IPR050985">
    <property type="entry name" value="Alpha-glycosidase_related"/>
</dbReference>
<dbReference type="Gene3D" id="2.70.98.60">
    <property type="entry name" value="alpha-galactosidase from lactobacil brevis"/>
    <property type="match status" value="1"/>
</dbReference>
<reference evidence="3 4" key="1">
    <citation type="submission" date="2023-07" db="EMBL/GenBank/DDBJ databases">
        <title>Genomic Encyclopedia of Type Strains, Phase IV (KMG-IV): sequencing the most valuable type-strain genomes for metagenomic binning, comparative biology and taxonomic classification.</title>
        <authorList>
            <person name="Goeker M."/>
        </authorList>
    </citation>
    <scope>NUCLEOTIDE SEQUENCE [LARGE SCALE GENOMIC DNA]</scope>
    <source>
        <strain evidence="3 4">DSM 22170</strain>
    </source>
</reference>
<evidence type="ECO:0000256" key="1">
    <source>
        <dbReference type="ARBA" id="ARBA00022801"/>
    </source>
</evidence>
<dbReference type="GO" id="GO:0004557">
    <property type="term" value="F:alpha-galactosidase activity"/>
    <property type="evidence" value="ECO:0007669"/>
    <property type="project" value="UniProtKB-EC"/>
</dbReference>
<dbReference type="InterPro" id="IPR013785">
    <property type="entry name" value="Aldolase_TIM"/>
</dbReference>
<dbReference type="EMBL" id="JAVDQH010000001">
    <property type="protein sequence ID" value="MDR6242335.1"/>
    <property type="molecule type" value="Genomic_DNA"/>
</dbReference>
<dbReference type="EC" id="3.2.1.22" evidence="3"/>
<sequence>MTRLYEYQIYGVNTLFELDDQQRIRLLHLSSAPLPEAEDISEQRKHASVLVELQLTGFNQPGHKGTRLSNTMPGAALTFQHIEQQEDRLSITQTYTKACSLTVTTHIQFFPGIRIVNVWNEVTNTGTEPFGIEYISSLHIVGVNSTGSSLPYTANHLYLPHNSWTGENQWQKYSLPELGLLYALDGEKLQDSTKVISVSNHSSWSCSQFAPIGILENDYTGMTSFWQLESNGAWHWELSDAALGKELALRLSGPTELHNHWWKKLQAGASFSTIPVAFGAIPGSWQEAVWELTRYRRAIRRPNEDNRYLPIIFNDYMNCLSGDPTTEKELPLIDAAATAGCEYFVIDCGWYSDGYWWDNVGEWQPSEQRFPGGLIEVIQYIKSKGMIAGLWLEIEVMGINSKLAASLPDDWFFMRHGKRIIDHSRYHLDFRNPQVRDYATSVIHRLVQEYGIGYIKMDYNITTGIGTDQYSDSMGDGLLEHNRAYLQWLDDIFAAYPELVIENCGSGGMRHDYQMLARHSIQSITDQTEYVRNGAIAAACAANVTPEQAAIWSYPLREGDREEVIFNMVNTMLLRIHQSGHLSELTEDRLLLVKQAIDVYKDIRSYIPMGRPVWLTGIPLIDDEWFSFGIETADRLYLAVWRTHSLNDHFSASCSAQSIQSVAQLYPNPAEDENTSYHVHGNTIHFNFKQNKMARLYEIDTSYNEAR</sequence>
<gene>
    <name evidence="3" type="ORF">JOC58_000219</name>
</gene>
<dbReference type="InterPro" id="IPR017853">
    <property type="entry name" value="GH"/>
</dbReference>
<organism evidence="3 4">
    <name type="scientific">Paenibacillus hunanensis</name>
    <dbReference type="NCBI Taxonomy" id="539262"/>
    <lineage>
        <taxon>Bacteria</taxon>
        <taxon>Bacillati</taxon>
        <taxon>Bacillota</taxon>
        <taxon>Bacilli</taxon>
        <taxon>Bacillales</taxon>
        <taxon>Paenibacillaceae</taxon>
        <taxon>Paenibacillus</taxon>
    </lineage>
</organism>
<evidence type="ECO:0000313" key="3">
    <source>
        <dbReference type="EMBL" id="MDR6242335.1"/>
    </source>
</evidence>
<dbReference type="Pfam" id="PF02065">
    <property type="entry name" value="Melibiase"/>
    <property type="match status" value="1"/>
</dbReference>
<accession>A0ABU1ISV7</accession>
<dbReference type="PRINTS" id="PR00743">
    <property type="entry name" value="GLHYDRLASE36"/>
</dbReference>
<protein>
    <submittedName>
        <fullName evidence="3">Alpha-galactosidase</fullName>
        <ecNumber evidence="3">3.2.1.22</ecNumber>
    </submittedName>
</protein>
<dbReference type="Gene3D" id="3.20.20.70">
    <property type="entry name" value="Aldolase class I"/>
    <property type="match status" value="1"/>
</dbReference>
<keyword evidence="2 3" id="KW-0326">Glycosidase</keyword>
<keyword evidence="4" id="KW-1185">Reference proteome</keyword>
<dbReference type="SUPFAM" id="SSF51445">
    <property type="entry name" value="(Trans)glycosidases"/>
    <property type="match status" value="1"/>
</dbReference>
<dbReference type="InterPro" id="IPR002252">
    <property type="entry name" value="Glyco_hydro_36"/>
</dbReference>